<sequence>MSHCKITSRLCGDMEAAALVTASNEALPKDVEQIFQQVSKYDKMKAITKLLGENDGKSVLVFVKTKRNADFIAVMLSEQQKLTSSIHGDRLQRDREQARQNFMSGHHKILVATSAAVCGPDIKHVDMVVNYDLPASVGEYLHRIGRTGCVGHRGKAVSFFDVDHDAGLVADLARVLRQADQPLPDFFPVGGVATCQVNDAMAVTSETSTAHQLQCPAASCLPRNGARQLVMTPHGPLIYWCCFRSECSYYDTMDSVPPLFGLDDWTRCQRPDDVYCVVEAALVSGNNSTMQLIKLENMFGRCRGTLASLTRLARCRATVLPNTSTRFARRQLVTLEYSSYTLQHYNRSLVHRGVCASRCAGAGWQARAQACVNDSVLAYGFEAQFDDLRTLCVNSAEPRSTGGATALAAVVIVLVTLSGLATVVHKVAERLDKNCSKWVLAFSLKRNWQILTYDRTKPRADERMKDVACMEGIRAIGVQCVIFAHVLLVTSMAFVDNPQFLESIYEKFLGQVTMNAPIWLQAFFCLSGFLTCYTTLVGVESSPFTPFKAVVAIVNRWMRLTPIAAIMMWFTISWLPKLSSGPLWAWYVDAEAEACSERWWYHMLYVHNHLPLNKLCMGHTWYMAVDMQQHILGMLLLLVLVRFRRAALLVLGALLVSSAAAAGLAVYWYQLLPIVTAQSPEALRCFFAGSVILPKLYLPMWMNLGGYVCGFAVAFILYELQSKGIKLKESKWFNLLYHLSIPIATCVVFNGAWFLAPVPPPHWAAVLYSSLDRPLIALLFAIFMLGAVTNCHLLDLRIYAYATAAFLRSLISWRGFHVLGRLSYCVFMSHFFILRLLVTSSPNLVHITSLYLFSLLVTTSALAHLLALPLCLLVELPFIELFKALTEKPRPPRVAPLDLVATKTPEV</sequence>
<dbReference type="Proteomes" id="UP001064048">
    <property type="component" value="Chromosome 14"/>
</dbReference>
<dbReference type="EMBL" id="CM046114">
    <property type="protein sequence ID" value="KAI8420500.1"/>
    <property type="molecule type" value="Genomic_DNA"/>
</dbReference>
<accession>A0ACC0J8P5</accession>
<proteinExistence type="predicted"/>
<reference evidence="1 2" key="1">
    <citation type="journal article" date="2022" name="Genome Biol. Evol.">
        <title>The Spruce Budworm Genome: Reconstructing the Evolutionary History of Antifreeze Proteins.</title>
        <authorList>
            <person name="Beliveau C."/>
            <person name="Gagne P."/>
            <person name="Picq S."/>
            <person name="Vernygora O."/>
            <person name="Keeling C.I."/>
            <person name="Pinkney K."/>
            <person name="Doucet D."/>
            <person name="Wen F."/>
            <person name="Johnston J.S."/>
            <person name="Maaroufi H."/>
            <person name="Boyle B."/>
            <person name="Laroche J."/>
            <person name="Dewar K."/>
            <person name="Juretic N."/>
            <person name="Blackburn G."/>
            <person name="Nisole A."/>
            <person name="Brunet B."/>
            <person name="Brandao M."/>
            <person name="Lumley L."/>
            <person name="Duan J."/>
            <person name="Quan G."/>
            <person name="Lucarotti C.J."/>
            <person name="Roe A.D."/>
            <person name="Sperling F.A.H."/>
            <person name="Levesque R.C."/>
            <person name="Cusson M."/>
        </authorList>
    </citation>
    <scope>NUCLEOTIDE SEQUENCE [LARGE SCALE GENOMIC DNA]</scope>
    <source>
        <strain evidence="1">Glfc:IPQL:Cfum</strain>
    </source>
</reference>
<name>A0ACC0J8P5_CHOFU</name>
<protein>
    <submittedName>
        <fullName evidence="1">Uncharacterized protein</fullName>
    </submittedName>
</protein>
<organism evidence="1 2">
    <name type="scientific">Choristoneura fumiferana</name>
    <name type="common">Spruce budworm moth</name>
    <name type="synonym">Archips fumiferana</name>
    <dbReference type="NCBI Taxonomy" id="7141"/>
    <lineage>
        <taxon>Eukaryota</taxon>
        <taxon>Metazoa</taxon>
        <taxon>Ecdysozoa</taxon>
        <taxon>Arthropoda</taxon>
        <taxon>Hexapoda</taxon>
        <taxon>Insecta</taxon>
        <taxon>Pterygota</taxon>
        <taxon>Neoptera</taxon>
        <taxon>Endopterygota</taxon>
        <taxon>Lepidoptera</taxon>
        <taxon>Glossata</taxon>
        <taxon>Ditrysia</taxon>
        <taxon>Tortricoidea</taxon>
        <taxon>Tortricidae</taxon>
        <taxon>Tortricinae</taxon>
        <taxon>Choristoneura</taxon>
    </lineage>
</organism>
<gene>
    <name evidence="1" type="ORF">MSG28_008983</name>
</gene>
<keyword evidence="2" id="KW-1185">Reference proteome</keyword>
<evidence type="ECO:0000313" key="1">
    <source>
        <dbReference type="EMBL" id="KAI8420500.1"/>
    </source>
</evidence>
<comment type="caution">
    <text evidence="1">The sequence shown here is derived from an EMBL/GenBank/DDBJ whole genome shotgun (WGS) entry which is preliminary data.</text>
</comment>
<evidence type="ECO:0000313" key="2">
    <source>
        <dbReference type="Proteomes" id="UP001064048"/>
    </source>
</evidence>